<dbReference type="GO" id="GO:0016881">
    <property type="term" value="F:acid-amino acid ligase activity"/>
    <property type="evidence" value="ECO:0007669"/>
    <property type="project" value="TreeGrafter"/>
</dbReference>
<dbReference type="PANTHER" id="PTHR31901:SF9">
    <property type="entry name" value="GH3 DOMAIN-CONTAINING PROTEIN"/>
    <property type="match status" value="1"/>
</dbReference>
<evidence type="ECO:0000313" key="2">
    <source>
        <dbReference type="EMBL" id="TGK92407.1"/>
    </source>
</evidence>
<dbReference type="InterPro" id="IPR004993">
    <property type="entry name" value="GH3"/>
</dbReference>
<evidence type="ECO:0000313" key="3">
    <source>
        <dbReference type="Proteomes" id="UP000297891"/>
    </source>
</evidence>
<organism evidence="2 3">
    <name type="scientific">Leptospira brenneri</name>
    <dbReference type="NCBI Taxonomy" id="2023182"/>
    <lineage>
        <taxon>Bacteria</taxon>
        <taxon>Pseudomonadati</taxon>
        <taxon>Spirochaetota</taxon>
        <taxon>Spirochaetia</taxon>
        <taxon>Leptospirales</taxon>
        <taxon>Leptospiraceae</taxon>
        <taxon>Leptospira</taxon>
    </lineage>
</organism>
<name>A0A2M9XWU0_9LEPT</name>
<sequence>MYHRIASQLWKFNCKNAFNDFLKNQNNVSSIQTQILKKILSLGEKSLIGKRYSMSPLWDIKNFQENIPISEYSDYKPYIESILNGEKSILTDSKIRRLGLSSGSSGALKYIPFTDQLSQEFSHSISVWIYGLFSSHPEIMDGQFYFSVSPSGFPESENGKISIGFDKDGDYLKPIERIFAKTLLIVPEWLSKIPDTDFVMYVTCLRLLATENLSFVSIWNPSYFLSILERILKDKDKLIWDLENGTISEYENTRWKSYLSSLKVKNFKRANKLKTYLYDSKPWLKVWPNLKRFSLWTDSFAEKPYLKLKTILPDVSFESKGVFATEGTITIPVYTNQVNPKHMLAYTSHFFEFMDSQGNVFLPSELVEGSEYEVLLTTGGGFYRYRIGDRFQMISKIGEIPELKFLGRNDDVSDLVGEKINESFLRREMEPLFAKFGFLENKAFLRGNLREEKAFYELVIHLEKPLIETQMLSEALESALLKNPHYAYARRLGQLDTVRISFEKTTKDKVGRVSTDKHKFLRRPT</sequence>
<dbReference type="PANTHER" id="PTHR31901">
    <property type="entry name" value="GH3 DOMAIN-CONTAINING PROTEIN"/>
    <property type="match status" value="1"/>
</dbReference>
<proteinExistence type="predicted"/>
<protein>
    <recommendedName>
        <fullName evidence="1">GH3 middle domain-containing protein</fullName>
    </recommendedName>
</protein>
<dbReference type="Proteomes" id="UP000297891">
    <property type="component" value="Unassembled WGS sequence"/>
</dbReference>
<comment type="caution">
    <text evidence="2">The sequence shown here is derived from an EMBL/GenBank/DDBJ whole genome shotgun (WGS) entry which is preliminary data.</text>
</comment>
<reference evidence="2" key="1">
    <citation type="journal article" date="2019" name="PLoS Negl. Trop. Dis.">
        <title>Revisiting the worldwide diversity of Leptospira species in the environment.</title>
        <authorList>
            <person name="Vincent A.T."/>
            <person name="Schiettekatte O."/>
            <person name="Bourhy P."/>
            <person name="Veyrier F.J."/>
            <person name="Picardeau M."/>
        </authorList>
    </citation>
    <scope>NUCLEOTIDE SEQUENCE [LARGE SCALE GENOMIC DNA]</scope>
    <source>
        <strain evidence="2">201800277</strain>
    </source>
</reference>
<feature type="domain" description="GH3 middle" evidence="1">
    <location>
        <begin position="343"/>
        <end position="408"/>
    </location>
</feature>
<dbReference type="Pfam" id="PF23571">
    <property type="entry name" value="GH3_M"/>
    <property type="match status" value="1"/>
</dbReference>
<dbReference type="GO" id="GO:0005737">
    <property type="term" value="C:cytoplasm"/>
    <property type="evidence" value="ECO:0007669"/>
    <property type="project" value="TreeGrafter"/>
</dbReference>
<dbReference type="Pfam" id="PF03321">
    <property type="entry name" value="GH3"/>
    <property type="match status" value="1"/>
</dbReference>
<keyword evidence="3" id="KW-1185">Reference proteome</keyword>
<accession>A0A2M9XWU0</accession>
<dbReference type="OrthoDB" id="614636at2"/>
<dbReference type="InterPro" id="IPR055377">
    <property type="entry name" value="GH3_M"/>
</dbReference>
<evidence type="ECO:0000259" key="1">
    <source>
        <dbReference type="Pfam" id="PF23571"/>
    </source>
</evidence>
<dbReference type="EMBL" id="RQFP01000013">
    <property type="protein sequence ID" value="TGK92407.1"/>
    <property type="molecule type" value="Genomic_DNA"/>
</dbReference>
<gene>
    <name evidence="2" type="ORF">EHQ30_13200</name>
</gene>
<dbReference type="AlphaFoldDB" id="A0A2M9XWU0"/>
<dbReference type="RefSeq" id="WP_100792276.1">
    <property type="nucleotide sequence ID" value="NZ_NPDQ01000012.1"/>
</dbReference>